<keyword evidence="5" id="KW-0732">Signal</keyword>
<evidence type="ECO:0000256" key="5">
    <source>
        <dbReference type="SAM" id="SignalP"/>
    </source>
</evidence>
<reference evidence="7" key="1">
    <citation type="submission" date="2025-08" db="UniProtKB">
        <authorList>
            <consortium name="RefSeq"/>
        </authorList>
    </citation>
    <scope>IDENTIFICATION</scope>
    <source>
        <tissue evidence="7">Blood</tissue>
    </source>
</reference>
<dbReference type="CTD" id="56063"/>
<dbReference type="GO" id="GO:0016020">
    <property type="term" value="C:membrane"/>
    <property type="evidence" value="ECO:0007669"/>
    <property type="project" value="UniProtKB-SubCell"/>
</dbReference>
<evidence type="ECO:0000313" key="6">
    <source>
        <dbReference type="Proteomes" id="UP001190640"/>
    </source>
</evidence>
<dbReference type="Pfam" id="PF10639">
    <property type="entry name" value="TMEM234"/>
    <property type="match status" value="1"/>
</dbReference>
<evidence type="ECO:0000256" key="2">
    <source>
        <dbReference type="ARBA" id="ARBA00022692"/>
    </source>
</evidence>
<dbReference type="PANTHER" id="PTHR28668:SF1">
    <property type="entry name" value="TRANSMEMBRANE PROTEIN 234"/>
    <property type="match status" value="1"/>
</dbReference>
<protein>
    <submittedName>
        <fullName evidence="7">Transmembrane protein 234 isoform X1</fullName>
    </submittedName>
</protein>
<dbReference type="PANTHER" id="PTHR28668">
    <property type="entry name" value="TRANSMEMBRANE PROTEIN 234"/>
    <property type="match status" value="1"/>
</dbReference>
<proteinExistence type="predicted"/>
<evidence type="ECO:0000256" key="1">
    <source>
        <dbReference type="ARBA" id="ARBA00004141"/>
    </source>
</evidence>
<keyword evidence="6" id="KW-1185">Reference proteome</keyword>
<organism evidence="6 7">
    <name type="scientific">Eublepharis macularius</name>
    <name type="common">Leopard gecko</name>
    <name type="synonym">Cyrtodactylus macularius</name>
    <dbReference type="NCBI Taxonomy" id="481883"/>
    <lineage>
        <taxon>Eukaryota</taxon>
        <taxon>Metazoa</taxon>
        <taxon>Chordata</taxon>
        <taxon>Craniata</taxon>
        <taxon>Vertebrata</taxon>
        <taxon>Euteleostomi</taxon>
        <taxon>Lepidosauria</taxon>
        <taxon>Squamata</taxon>
        <taxon>Bifurcata</taxon>
        <taxon>Gekkota</taxon>
        <taxon>Eublepharidae</taxon>
        <taxon>Eublepharinae</taxon>
        <taxon>Eublepharis</taxon>
    </lineage>
</organism>
<dbReference type="RefSeq" id="XP_054856077.1">
    <property type="nucleotide sequence ID" value="XM_055000102.1"/>
</dbReference>
<keyword evidence="4" id="KW-0472">Membrane</keyword>
<dbReference type="AlphaFoldDB" id="A0AA97KHL1"/>
<keyword evidence="2 7" id="KW-0812">Transmembrane</keyword>
<feature type="chain" id="PRO_5041711883" evidence="5">
    <location>
        <begin position="23"/>
        <end position="142"/>
    </location>
</feature>
<keyword evidence="3" id="KW-1133">Transmembrane helix</keyword>
<evidence type="ECO:0000313" key="7">
    <source>
        <dbReference type="RefSeq" id="XP_054856077.1"/>
    </source>
</evidence>
<evidence type="ECO:0000256" key="4">
    <source>
        <dbReference type="ARBA" id="ARBA00023136"/>
    </source>
</evidence>
<gene>
    <name evidence="7" type="primary">TMEM234</name>
</gene>
<accession>A0AA97KHL1</accession>
<name>A0AA97KHL1_EUBMA</name>
<comment type="subcellular location">
    <subcellularLocation>
        <location evidence="1">Membrane</location>
        <topology evidence="1">Multi-pass membrane protein</topology>
    </subcellularLocation>
</comment>
<evidence type="ECO:0000256" key="3">
    <source>
        <dbReference type="ARBA" id="ARBA00022989"/>
    </source>
</evidence>
<sequence length="142" mass="15372">MASLGEIAALVLVAALWGGTNPFLKTGTEGLERVKKDNWALQLLAEMKFLCLNYKYAIPFILNQCGSLVFYLALASTELTLVVPLCNSLALIFTVATGKMLGEDIGSSRRSCLLTKQHSSTFCYRCCPGDAADCLGSWSLHS</sequence>
<dbReference type="InterPro" id="IPR018908">
    <property type="entry name" value="TMEM234"/>
</dbReference>
<feature type="signal peptide" evidence="5">
    <location>
        <begin position="1"/>
        <end position="22"/>
    </location>
</feature>
<dbReference type="Proteomes" id="UP001190640">
    <property type="component" value="Chromosome 15"/>
</dbReference>
<dbReference type="GeneID" id="129343725"/>
<dbReference type="KEGG" id="emc:129343725"/>